<dbReference type="GO" id="GO:0005524">
    <property type="term" value="F:ATP binding"/>
    <property type="evidence" value="ECO:0007669"/>
    <property type="project" value="UniProtKB-UniRule"/>
</dbReference>
<dbReference type="PANTHER" id="PTHR42724">
    <property type="entry name" value="TETRAACYLDISACCHARIDE 4'-KINASE"/>
    <property type="match status" value="1"/>
</dbReference>
<dbReference type="InterPro" id="IPR027417">
    <property type="entry name" value="P-loop_NTPase"/>
</dbReference>
<organism evidence="14 16">
    <name type="scientific">Bacteroides ovatus</name>
    <dbReference type="NCBI Taxonomy" id="28116"/>
    <lineage>
        <taxon>Bacteria</taxon>
        <taxon>Pseudomonadati</taxon>
        <taxon>Bacteroidota</taxon>
        <taxon>Bacteroidia</taxon>
        <taxon>Bacteroidales</taxon>
        <taxon>Bacteroidaceae</taxon>
        <taxon>Bacteroides</taxon>
    </lineage>
</organism>
<evidence type="ECO:0000256" key="7">
    <source>
        <dbReference type="ARBA" id="ARBA00022679"/>
    </source>
</evidence>
<dbReference type="GO" id="GO:0005886">
    <property type="term" value="C:plasma membrane"/>
    <property type="evidence" value="ECO:0007669"/>
    <property type="project" value="TreeGrafter"/>
</dbReference>
<dbReference type="Pfam" id="PF02606">
    <property type="entry name" value="LpxK"/>
    <property type="match status" value="1"/>
</dbReference>
<keyword evidence="10 13" id="KW-0067">ATP-binding</keyword>
<keyword evidence="6 13" id="KW-0441">Lipid A biosynthesis</keyword>
<evidence type="ECO:0000256" key="6">
    <source>
        <dbReference type="ARBA" id="ARBA00022556"/>
    </source>
</evidence>
<reference evidence="15" key="2">
    <citation type="submission" date="2022-10" db="EMBL/GenBank/DDBJ databases">
        <title>Human gut microbiome strain richness.</title>
        <authorList>
            <person name="Chen-Liaw A."/>
        </authorList>
    </citation>
    <scope>NUCLEOTIDE SEQUENCE</scope>
    <source>
        <strain evidence="15">BSD2780120875st1_E1_BSD2780120875_150330</strain>
    </source>
</reference>
<reference evidence="14 16" key="1">
    <citation type="journal article" date="2019" name="Nat. Med.">
        <title>A library of human gut bacterial isolates paired with longitudinal multiomics data enables mechanistic microbiome research.</title>
        <authorList>
            <person name="Poyet M."/>
            <person name="Groussin M."/>
            <person name="Gibbons S.M."/>
            <person name="Avila-Pacheco J."/>
            <person name="Jiang X."/>
            <person name="Kearney S.M."/>
            <person name="Perrotta A.R."/>
            <person name="Berdy B."/>
            <person name="Zhao S."/>
            <person name="Lieberman T.D."/>
            <person name="Swanson P.K."/>
            <person name="Smith M."/>
            <person name="Roesemann S."/>
            <person name="Alexander J.E."/>
            <person name="Rich S.A."/>
            <person name="Livny J."/>
            <person name="Vlamakis H."/>
            <person name="Clish C."/>
            <person name="Bullock K."/>
            <person name="Deik A."/>
            <person name="Scott J."/>
            <person name="Pierce K.A."/>
            <person name="Xavier R.J."/>
            <person name="Alm E.J."/>
        </authorList>
    </citation>
    <scope>NUCLEOTIDE SEQUENCE [LARGE SCALE GENOMIC DNA]</scope>
    <source>
        <strain evidence="14 16">BIOML-A14</strain>
    </source>
</reference>
<name>A0A139L455_BACOV</name>
<evidence type="ECO:0000256" key="3">
    <source>
        <dbReference type="ARBA" id="ARBA00012071"/>
    </source>
</evidence>
<keyword evidence="11 13" id="KW-0443">Lipid metabolism</keyword>
<comment type="similarity">
    <text evidence="13">Belongs to the LpxK family.</text>
</comment>
<dbReference type="EMBL" id="JAQNZF010000029">
    <property type="protein sequence ID" value="MDC2744292.1"/>
    <property type="molecule type" value="Genomic_DNA"/>
</dbReference>
<dbReference type="GO" id="GO:0009245">
    <property type="term" value="P:lipid A biosynthetic process"/>
    <property type="evidence" value="ECO:0007669"/>
    <property type="project" value="UniProtKB-UniRule"/>
</dbReference>
<comment type="catalytic activity">
    <reaction evidence="13">
        <text>a lipid A disaccharide + ATP = a lipid IVA + ADP + H(+)</text>
        <dbReference type="Rhea" id="RHEA:67840"/>
        <dbReference type="ChEBI" id="CHEBI:15378"/>
        <dbReference type="ChEBI" id="CHEBI:30616"/>
        <dbReference type="ChEBI" id="CHEBI:176343"/>
        <dbReference type="ChEBI" id="CHEBI:176425"/>
        <dbReference type="ChEBI" id="CHEBI:456216"/>
        <dbReference type="EC" id="2.7.1.130"/>
    </reaction>
</comment>
<feature type="binding site" evidence="13">
    <location>
        <begin position="51"/>
        <end position="58"/>
    </location>
    <ligand>
        <name>ATP</name>
        <dbReference type="ChEBI" id="CHEBI:30616"/>
    </ligand>
</feature>
<evidence type="ECO:0000256" key="13">
    <source>
        <dbReference type="HAMAP-Rule" id="MF_00409"/>
    </source>
</evidence>
<dbReference type="HAMAP" id="MF_00409">
    <property type="entry name" value="LpxK"/>
    <property type="match status" value="1"/>
</dbReference>
<evidence type="ECO:0000256" key="9">
    <source>
        <dbReference type="ARBA" id="ARBA00022777"/>
    </source>
</evidence>
<evidence type="ECO:0000313" key="14">
    <source>
        <dbReference type="EMBL" id="KAA4664248.1"/>
    </source>
</evidence>
<evidence type="ECO:0000256" key="2">
    <source>
        <dbReference type="ARBA" id="ARBA00004870"/>
    </source>
</evidence>
<dbReference type="NCBIfam" id="TIGR00682">
    <property type="entry name" value="lpxK"/>
    <property type="match status" value="1"/>
</dbReference>
<evidence type="ECO:0000313" key="15">
    <source>
        <dbReference type="EMBL" id="MDC2744292.1"/>
    </source>
</evidence>
<evidence type="ECO:0000256" key="1">
    <source>
        <dbReference type="ARBA" id="ARBA00002274"/>
    </source>
</evidence>
<keyword evidence="5 13" id="KW-0444">Lipid biosynthesis</keyword>
<accession>A0A139L455</accession>
<dbReference type="EMBL" id="VWFO01000012">
    <property type="protein sequence ID" value="KAA4664248.1"/>
    <property type="molecule type" value="Genomic_DNA"/>
</dbReference>
<dbReference type="GO" id="GO:0009029">
    <property type="term" value="F:lipid-A 4'-kinase activity"/>
    <property type="evidence" value="ECO:0007669"/>
    <property type="project" value="UniProtKB-UniRule"/>
</dbReference>
<dbReference type="STRING" id="28116.Bovatus_02450"/>
<comment type="function">
    <text evidence="1 13">Transfers the gamma-phosphate of ATP to the 4'-position of a tetraacyldisaccharide 1-phosphate intermediate (termed DS-1-P) to form tetraacyldisaccharide 1,4'-bis-phosphate (lipid IVA).</text>
</comment>
<dbReference type="UniPathway" id="UPA00359">
    <property type="reaction ID" value="UER00482"/>
</dbReference>
<keyword evidence="7 13" id="KW-0808">Transferase</keyword>
<dbReference type="SUPFAM" id="SSF52540">
    <property type="entry name" value="P-loop containing nucleoside triphosphate hydrolases"/>
    <property type="match status" value="1"/>
</dbReference>
<dbReference type="AlphaFoldDB" id="A0A139L455"/>
<keyword evidence="8 13" id="KW-0547">Nucleotide-binding</keyword>
<protein>
    <recommendedName>
        <fullName evidence="4 13">Tetraacyldisaccharide 4'-kinase</fullName>
        <ecNumber evidence="3 13">2.7.1.130</ecNumber>
    </recommendedName>
    <alternativeName>
        <fullName evidence="12 13">Lipid A 4'-kinase</fullName>
    </alternativeName>
</protein>
<evidence type="ECO:0000256" key="5">
    <source>
        <dbReference type="ARBA" id="ARBA00022516"/>
    </source>
</evidence>
<evidence type="ECO:0000256" key="4">
    <source>
        <dbReference type="ARBA" id="ARBA00016436"/>
    </source>
</evidence>
<keyword evidence="9 13" id="KW-0418">Kinase</keyword>
<sequence>MDEHFIKIHKWLYPASWLYGAVVMMRNKLFDWEVLQSKSFDIPIISVGNLAVGGTGKTPHTEYLIKFLCNQYKVAVLSRGYKRHTKGYVLATPESTARSIGDEPYQMHQKFPSVTVAVDEKRCHGIEKLLALQKPSIDVILLDDAFQHRYVKPGLSILLTDYHRLFCDDTLLPAGRLREPISGKNRAQIVIVTKCPQDIKPIDYNIITKRLSLYPYQQLFFSSFRYGNLQPVFPTMSPDTNAISTNHEVALSSLTNTDILLMTGIASPAPILERLEGCTKQIDLLSFDDHHNFTHRDIQLIKERFHKLKGEHRLIITTEKDATRLINHPALDKELKPFIYALPIEIEILQNQQDKFNQHIIDYVRENTRNRSLSER</sequence>
<evidence type="ECO:0000256" key="10">
    <source>
        <dbReference type="ARBA" id="ARBA00022840"/>
    </source>
</evidence>
<evidence type="ECO:0000256" key="11">
    <source>
        <dbReference type="ARBA" id="ARBA00023098"/>
    </source>
</evidence>
<dbReference type="GO" id="GO:0009244">
    <property type="term" value="P:lipopolysaccharide core region biosynthetic process"/>
    <property type="evidence" value="ECO:0007669"/>
    <property type="project" value="TreeGrafter"/>
</dbReference>
<dbReference type="PANTHER" id="PTHR42724:SF1">
    <property type="entry name" value="TETRAACYLDISACCHARIDE 4'-KINASE, MITOCHONDRIAL-RELATED"/>
    <property type="match status" value="1"/>
</dbReference>
<evidence type="ECO:0000256" key="8">
    <source>
        <dbReference type="ARBA" id="ARBA00022741"/>
    </source>
</evidence>
<evidence type="ECO:0000256" key="12">
    <source>
        <dbReference type="ARBA" id="ARBA00029757"/>
    </source>
</evidence>
<evidence type="ECO:0000313" key="16">
    <source>
        <dbReference type="Proteomes" id="UP000435985"/>
    </source>
</evidence>
<dbReference type="InterPro" id="IPR003758">
    <property type="entry name" value="LpxK"/>
</dbReference>
<proteinExistence type="inferred from homology"/>
<comment type="caution">
    <text evidence="14">The sequence shown here is derived from an EMBL/GenBank/DDBJ whole genome shotgun (WGS) entry which is preliminary data.</text>
</comment>
<dbReference type="RefSeq" id="WP_004310620.1">
    <property type="nucleotide sequence ID" value="NZ_CAXTIO010000015.1"/>
</dbReference>
<dbReference type="Proteomes" id="UP001219389">
    <property type="component" value="Unassembled WGS sequence"/>
</dbReference>
<dbReference type="Proteomes" id="UP000435985">
    <property type="component" value="Unassembled WGS sequence"/>
</dbReference>
<comment type="pathway">
    <text evidence="2 13">Glycolipid biosynthesis; lipid IV(A) biosynthesis; lipid IV(A) from (3R)-3-hydroxytetradecanoyl-[acyl-carrier-protein] and UDP-N-acetyl-alpha-D-glucosamine: step 6/6.</text>
</comment>
<dbReference type="EC" id="2.7.1.130" evidence="3 13"/>
<gene>
    <name evidence="13 14" type="primary">lpxK</name>
    <name evidence="14" type="ORF">F3B98_12095</name>
    <name evidence="15" type="ORF">PO382_18905</name>
</gene>